<evidence type="ECO:0000313" key="6">
    <source>
        <dbReference type="Proteomes" id="UP000285301"/>
    </source>
</evidence>
<dbReference type="PANTHER" id="PTHR12902">
    <property type="entry name" value="WASP-1"/>
    <property type="match status" value="1"/>
</dbReference>
<proteinExistence type="inferred from homology"/>
<protein>
    <recommendedName>
        <fullName evidence="2">Wiskott-Aldrich syndrome protein family member</fullName>
        <shortName evidence="2">WASP family protein member</shortName>
    </recommendedName>
</protein>
<dbReference type="GO" id="GO:0005856">
    <property type="term" value="C:cytoskeleton"/>
    <property type="evidence" value="ECO:0007669"/>
    <property type="project" value="UniProtKB-SubCell"/>
</dbReference>
<evidence type="ECO:0000256" key="2">
    <source>
        <dbReference type="RuleBase" id="RU367034"/>
    </source>
</evidence>
<dbReference type="OrthoDB" id="1060785at2759"/>
<dbReference type="EMBL" id="NCKU01004774">
    <property type="protein sequence ID" value="RWS05458.1"/>
    <property type="molecule type" value="Genomic_DNA"/>
</dbReference>
<feature type="region of interest" description="Disordered" evidence="3">
    <location>
        <begin position="177"/>
        <end position="216"/>
    </location>
</feature>
<keyword evidence="2" id="KW-0009">Actin-binding</keyword>
<dbReference type="GO" id="GO:0003779">
    <property type="term" value="F:actin binding"/>
    <property type="evidence" value="ECO:0007669"/>
    <property type="project" value="UniProtKB-UniRule"/>
</dbReference>
<feature type="region of interest" description="Disordered" evidence="3">
    <location>
        <begin position="472"/>
        <end position="499"/>
    </location>
</feature>
<dbReference type="InterPro" id="IPR003124">
    <property type="entry name" value="WH2_dom"/>
</dbReference>
<dbReference type="Gene3D" id="6.10.280.150">
    <property type="match status" value="2"/>
</dbReference>
<dbReference type="GO" id="GO:0034237">
    <property type="term" value="F:protein kinase A regulatory subunit binding"/>
    <property type="evidence" value="ECO:0007669"/>
    <property type="project" value="TreeGrafter"/>
</dbReference>
<reference evidence="5 6" key="1">
    <citation type="journal article" date="2018" name="Gigascience">
        <title>Genomes of trombidid mites reveal novel predicted allergens and laterally-transferred genes associated with secondary metabolism.</title>
        <authorList>
            <person name="Dong X."/>
            <person name="Chaisiri K."/>
            <person name="Xia D."/>
            <person name="Armstrong S.D."/>
            <person name="Fang Y."/>
            <person name="Donnelly M.J."/>
            <person name="Kadowaki T."/>
            <person name="McGarry J.W."/>
            <person name="Darby A.C."/>
            <person name="Makepeace B.L."/>
        </authorList>
    </citation>
    <scope>NUCLEOTIDE SEQUENCE [LARGE SCALE GENOMIC DNA]</scope>
    <source>
        <strain evidence="5">UoL-WK</strain>
    </source>
</reference>
<evidence type="ECO:0000313" key="5">
    <source>
        <dbReference type="EMBL" id="RWS05458.1"/>
    </source>
</evidence>
<keyword evidence="6" id="KW-1185">Reference proteome</keyword>
<dbReference type="GO" id="GO:0030036">
    <property type="term" value="P:actin cytoskeleton organization"/>
    <property type="evidence" value="ECO:0007669"/>
    <property type="project" value="UniProtKB-UniRule"/>
</dbReference>
<dbReference type="GO" id="GO:2000601">
    <property type="term" value="P:positive regulation of Arp2/3 complex-mediated actin nucleation"/>
    <property type="evidence" value="ECO:0007669"/>
    <property type="project" value="TreeGrafter"/>
</dbReference>
<comment type="caution">
    <text evidence="5">The sequence shown here is derived from an EMBL/GenBank/DDBJ whole genome shotgun (WGS) entry which is preliminary data.</text>
</comment>
<gene>
    <name evidence="5" type="ORF">B4U79_07702</name>
</gene>
<dbReference type="GO" id="GO:0031209">
    <property type="term" value="C:SCAR complex"/>
    <property type="evidence" value="ECO:0007669"/>
    <property type="project" value="TreeGrafter"/>
</dbReference>
<comment type="function">
    <text evidence="2">Downstream effector molecule involved in the transmission of signals from tyrosine kinase receptors and small GTPases to the actin cytoskeleton. Promotes formation of actin filaments. Part of the WAVE complex that regulates lamellipodia formation. The WAVE complex regulates actin filament reorganization via its interaction with the Arp2/3 complex.</text>
</comment>
<name>A0A443QQW7_9ACAR</name>
<dbReference type="PANTHER" id="PTHR12902:SF1">
    <property type="entry name" value="WISKOTT-ALDRICH SYNDROME PROTEIN FAMILY MEMBER"/>
    <property type="match status" value="1"/>
</dbReference>
<keyword evidence="2" id="KW-0963">Cytoplasm</keyword>
<evidence type="ECO:0000259" key="4">
    <source>
        <dbReference type="PROSITE" id="PS51082"/>
    </source>
</evidence>
<dbReference type="PROSITE" id="PS51082">
    <property type="entry name" value="WH2"/>
    <property type="match status" value="1"/>
</dbReference>
<comment type="subunit">
    <text evidence="2">Binds actin and the Arp2/3 complex.</text>
</comment>
<organism evidence="5 6">
    <name type="scientific">Dinothrombium tinctorium</name>
    <dbReference type="NCBI Taxonomy" id="1965070"/>
    <lineage>
        <taxon>Eukaryota</taxon>
        <taxon>Metazoa</taxon>
        <taxon>Ecdysozoa</taxon>
        <taxon>Arthropoda</taxon>
        <taxon>Chelicerata</taxon>
        <taxon>Arachnida</taxon>
        <taxon>Acari</taxon>
        <taxon>Acariformes</taxon>
        <taxon>Trombidiformes</taxon>
        <taxon>Prostigmata</taxon>
        <taxon>Anystina</taxon>
        <taxon>Parasitengona</taxon>
        <taxon>Trombidioidea</taxon>
        <taxon>Trombidiidae</taxon>
        <taxon>Dinothrombium</taxon>
    </lineage>
</organism>
<feature type="compositionally biased region" description="Low complexity" evidence="3">
    <location>
        <begin position="372"/>
        <end position="388"/>
    </location>
</feature>
<feature type="domain" description="WH2" evidence="4">
    <location>
        <begin position="429"/>
        <end position="446"/>
    </location>
</feature>
<feature type="compositionally biased region" description="Acidic residues" evidence="3">
    <location>
        <begin position="488"/>
        <end position="499"/>
    </location>
</feature>
<comment type="similarity">
    <text evidence="1 2">Belongs to the SCAR/WAVE family.</text>
</comment>
<feature type="compositionally biased region" description="Pro residues" evidence="3">
    <location>
        <begin position="361"/>
        <end position="371"/>
    </location>
</feature>
<dbReference type="AlphaFoldDB" id="A0A443QQW7"/>
<dbReference type="SMART" id="SM00246">
    <property type="entry name" value="WH2"/>
    <property type="match status" value="1"/>
</dbReference>
<feature type="region of interest" description="Disordered" evidence="3">
    <location>
        <begin position="311"/>
        <end position="429"/>
    </location>
</feature>
<accession>A0A443QQW7</accession>
<comment type="subcellular location">
    <subcellularLocation>
        <location evidence="2">Cytoplasm</location>
        <location evidence="2">Cytoskeleton</location>
    </subcellularLocation>
</comment>
<evidence type="ECO:0000256" key="3">
    <source>
        <dbReference type="SAM" id="MobiDB-lite"/>
    </source>
</evidence>
<dbReference type="STRING" id="1965070.A0A443QQW7"/>
<dbReference type="InterPro" id="IPR028288">
    <property type="entry name" value="SCAR/WAVE_fam"/>
</dbReference>
<dbReference type="Gene3D" id="1.20.5.340">
    <property type="match status" value="1"/>
</dbReference>
<sequence length="499" mass="55369">MPLEQRVVEPICVSRGTLPLDSSGNLAIAIPNELECVTNGTLANLIRQLSSLSRHAEDLFGGIVQESTRLIARATSLQGRIERLGVKVTQLDSSVEEVSLHDIHLRKPYKSCNNYDQQVVSRQTMSTSVAEKYEMCDKPPPLDKLNPYRDDGKDGLKFYTDPNYFFELWKQEMLKETEKERSGKKGAHRGPGKQGAPGSGEKNRQKKPRQPANTRERYRQMVAQHEFLECGKGTNAVYMDGNGLIYTQQYGTLTQRPNSLELNQYIIDNYHNMAQYPQAPPSYFGTVPNNSHYNNNNMHQQMQQMTQIGSPNHMIASNTPPPPYNQITPQEIMNNSHGHVNSQQNMNTQVRRATSVASRPSQPPPAPPSNPPSSSSSSGGTPTVGTPSRDAKSSSLAQEILQKQQQLRPPKLSTLNKVLPQMSDKPTDARSDLLAAIREGIKLRRVQDCKQKEVEKSAPLHDVASILARRVAMEMSDSESGGGSSDGSDSDGWDDESEC</sequence>
<evidence type="ECO:0000256" key="1">
    <source>
        <dbReference type="ARBA" id="ARBA00006993"/>
    </source>
</evidence>
<dbReference type="GO" id="GO:0071933">
    <property type="term" value="F:Arp2/3 complex binding"/>
    <property type="evidence" value="ECO:0007669"/>
    <property type="project" value="TreeGrafter"/>
</dbReference>
<dbReference type="Proteomes" id="UP000285301">
    <property type="component" value="Unassembled WGS sequence"/>
</dbReference>
<dbReference type="Pfam" id="PF02205">
    <property type="entry name" value="WH2"/>
    <property type="match status" value="1"/>
</dbReference>
<keyword evidence="2" id="KW-0206">Cytoskeleton</keyword>
<feature type="compositionally biased region" description="Polar residues" evidence="3">
    <location>
        <begin position="325"/>
        <end position="357"/>
    </location>
</feature>
<feature type="compositionally biased region" description="Low complexity" evidence="3">
    <location>
        <begin position="401"/>
        <end position="412"/>
    </location>
</feature>